<dbReference type="Proteomes" id="UP000039865">
    <property type="component" value="Unassembled WGS sequence"/>
</dbReference>
<organism evidence="1 2">
    <name type="scientific">Stylonychia lemnae</name>
    <name type="common">Ciliate</name>
    <dbReference type="NCBI Taxonomy" id="5949"/>
    <lineage>
        <taxon>Eukaryota</taxon>
        <taxon>Sar</taxon>
        <taxon>Alveolata</taxon>
        <taxon>Ciliophora</taxon>
        <taxon>Intramacronucleata</taxon>
        <taxon>Spirotrichea</taxon>
        <taxon>Stichotrichia</taxon>
        <taxon>Sporadotrichida</taxon>
        <taxon>Oxytrichidae</taxon>
        <taxon>Stylonychinae</taxon>
        <taxon>Stylonychia</taxon>
    </lineage>
</organism>
<dbReference type="EMBL" id="CCKQ01003940">
    <property type="protein sequence ID" value="CDW75078.1"/>
    <property type="molecule type" value="Genomic_DNA"/>
</dbReference>
<evidence type="ECO:0000313" key="1">
    <source>
        <dbReference type="EMBL" id="CDW75078.1"/>
    </source>
</evidence>
<sequence>MLVTQLLLTRQPQIIDSQESMKCLKQQQTLSNKTFLRTLVKDYKQKLVCLMPFIEFMNFMQKNFLAYTTVQSDTNSLIIIRPSQNWAELMHQETYLLTNEWINNASFMLLFNDSLANWNVEKSRQEVPRHEYSIGWIIGSIKANDVYLKLILVDEV</sequence>
<dbReference type="InParanoid" id="A0A078A0T5"/>
<dbReference type="AlphaFoldDB" id="A0A078A0T5"/>
<gene>
    <name evidence="1" type="primary">Contig525.g578</name>
    <name evidence="1" type="ORF">STYLEM_4064</name>
</gene>
<reference evidence="1 2" key="1">
    <citation type="submission" date="2014-06" db="EMBL/GenBank/DDBJ databases">
        <authorList>
            <person name="Swart Estienne"/>
        </authorList>
    </citation>
    <scope>NUCLEOTIDE SEQUENCE [LARGE SCALE GENOMIC DNA]</scope>
    <source>
        <strain evidence="1 2">130c</strain>
    </source>
</reference>
<keyword evidence="2" id="KW-1185">Reference proteome</keyword>
<name>A0A078A0T5_STYLE</name>
<protein>
    <submittedName>
        <fullName evidence="1">Uncharacterized protein</fullName>
    </submittedName>
</protein>
<proteinExistence type="predicted"/>
<evidence type="ECO:0000313" key="2">
    <source>
        <dbReference type="Proteomes" id="UP000039865"/>
    </source>
</evidence>
<accession>A0A078A0T5</accession>